<dbReference type="GO" id="GO:0046872">
    <property type="term" value="F:metal ion binding"/>
    <property type="evidence" value="ECO:0007669"/>
    <property type="project" value="UniProtKB-KW"/>
</dbReference>
<dbReference type="AlphaFoldDB" id="A0AAV8X9Y1"/>
<accession>A0AAV8X9Y1</accession>
<dbReference type="EMBL" id="JANEYF010003567">
    <property type="protein sequence ID" value="KAJ8935512.1"/>
    <property type="molecule type" value="Genomic_DNA"/>
</dbReference>
<reference evidence="4" key="1">
    <citation type="journal article" date="2023" name="Insect Mol. Biol.">
        <title>Genome sequencing provides insights into the evolution of gene families encoding plant cell wall-degrading enzymes in longhorned beetles.</title>
        <authorList>
            <person name="Shin N.R."/>
            <person name="Okamura Y."/>
            <person name="Kirsch R."/>
            <person name="Pauchet Y."/>
        </authorList>
    </citation>
    <scope>NUCLEOTIDE SEQUENCE</scope>
    <source>
        <strain evidence="4">RBIC_L_NR</strain>
    </source>
</reference>
<keyword evidence="2" id="KW-0479">Metal-binding</keyword>
<organism evidence="4 5">
    <name type="scientific">Rhamnusium bicolor</name>
    <dbReference type="NCBI Taxonomy" id="1586634"/>
    <lineage>
        <taxon>Eukaryota</taxon>
        <taxon>Metazoa</taxon>
        <taxon>Ecdysozoa</taxon>
        <taxon>Arthropoda</taxon>
        <taxon>Hexapoda</taxon>
        <taxon>Insecta</taxon>
        <taxon>Pterygota</taxon>
        <taxon>Neoptera</taxon>
        <taxon>Endopterygota</taxon>
        <taxon>Coleoptera</taxon>
        <taxon>Polyphaga</taxon>
        <taxon>Cucujiformia</taxon>
        <taxon>Chrysomeloidea</taxon>
        <taxon>Cerambycidae</taxon>
        <taxon>Lepturinae</taxon>
        <taxon>Rhagiini</taxon>
        <taxon>Rhamnusium</taxon>
    </lineage>
</organism>
<keyword evidence="5" id="KW-1185">Reference proteome</keyword>
<feature type="domain" description="DDE Tnp4" evidence="3">
    <location>
        <begin position="19"/>
        <end position="82"/>
    </location>
</feature>
<evidence type="ECO:0000256" key="1">
    <source>
        <dbReference type="ARBA" id="ARBA00001968"/>
    </source>
</evidence>
<comment type="caution">
    <text evidence="4">The sequence shown here is derived from an EMBL/GenBank/DDBJ whole genome shotgun (WGS) entry which is preliminary data.</text>
</comment>
<evidence type="ECO:0000256" key="2">
    <source>
        <dbReference type="ARBA" id="ARBA00022723"/>
    </source>
</evidence>
<protein>
    <recommendedName>
        <fullName evidence="3">DDE Tnp4 domain-containing protein</fullName>
    </recommendedName>
</protein>
<evidence type="ECO:0000313" key="5">
    <source>
        <dbReference type="Proteomes" id="UP001162156"/>
    </source>
</evidence>
<feature type="non-terminal residue" evidence="4">
    <location>
        <position position="1"/>
    </location>
</feature>
<evidence type="ECO:0000313" key="4">
    <source>
        <dbReference type="EMBL" id="KAJ8935512.1"/>
    </source>
</evidence>
<dbReference type="Proteomes" id="UP001162156">
    <property type="component" value="Unassembled WGS sequence"/>
</dbReference>
<name>A0AAV8X9Y1_9CUCU</name>
<dbReference type="Pfam" id="PF13359">
    <property type="entry name" value="DDE_Tnp_4"/>
    <property type="match status" value="1"/>
</dbReference>
<dbReference type="InterPro" id="IPR027806">
    <property type="entry name" value="HARBI1_dom"/>
</dbReference>
<proteinExistence type="predicted"/>
<evidence type="ECO:0000259" key="3">
    <source>
        <dbReference type="Pfam" id="PF13359"/>
    </source>
</evidence>
<sequence>RRRKVSYSKNFPGIIGNNPGYIIGDSAYPCLECLIVPFRDNGHLTNAQKRFNTRLSQCRVTVQHAFRILIQRFRKMYYLNIRKRETAKTDICMLHSTQFGKRRRACVFRTTATRGC</sequence>
<gene>
    <name evidence="4" type="ORF">NQ314_012767</name>
</gene>
<comment type="cofactor">
    <cofactor evidence="1">
        <name>a divalent metal cation</name>
        <dbReference type="ChEBI" id="CHEBI:60240"/>
    </cofactor>
</comment>